<comment type="caution">
    <text evidence="6">The sequence shown here is derived from an EMBL/GenBank/DDBJ whole genome shotgun (WGS) entry which is preliminary data.</text>
</comment>
<dbReference type="SMART" id="SM00478">
    <property type="entry name" value="ENDO3c"/>
    <property type="match status" value="1"/>
</dbReference>
<dbReference type="OrthoDB" id="9802365at2"/>
<dbReference type="InterPro" id="IPR003265">
    <property type="entry name" value="HhH-GPD_domain"/>
</dbReference>
<organism evidence="6 7">
    <name type="scientific">Ruoffia tabacinasalis</name>
    <dbReference type="NCBI Taxonomy" id="87458"/>
    <lineage>
        <taxon>Bacteria</taxon>
        <taxon>Bacillati</taxon>
        <taxon>Bacillota</taxon>
        <taxon>Bacilli</taxon>
        <taxon>Lactobacillales</taxon>
        <taxon>Aerococcaceae</taxon>
        <taxon>Ruoffia</taxon>
    </lineage>
</organism>
<dbReference type="SUPFAM" id="SSF48150">
    <property type="entry name" value="DNA-glycosylase"/>
    <property type="match status" value="1"/>
</dbReference>
<accession>A0A5R9DSQ7</accession>
<proteinExistence type="predicted"/>
<dbReference type="GO" id="GO:0051539">
    <property type="term" value="F:4 iron, 4 sulfur cluster binding"/>
    <property type="evidence" value="ECO:0007669"/>
    <property type="project" value="UniProtKB-KW"/>
</dbReference>
<evidence type="ECO:0000313" key="7">
    <source>
        <dbReference type="Proteomes" id="UP000306420"/>
    </source>
</evidence>
<dbReference type="AlphaFoldDB" id="A0A5R9DSQ7"/>
<reference evidence="6 7" key="1">
    <citation type="submission" date="2019-05" db="EMBL/GenBank/DDBJ databases">
        <title>The metagenome of a microbial culture collection derived from dairy environment covers the genomic content of the human microbiome.</title>
        <authorList>
            <person name="Roder T."/>
            <person name="Wuthrich D."/>
            <person name="Sattari Z."/>
            <person name="Von Ah U."/>
            <person name="Bar C."/>
            <person name="Ronchi F."/>
            <person name="Macpherson A.J."/>
            <person name="Ganal-Vonarburg S.C."/>
            <person name="Bruggmann R."/>
            <person name="Vergeres G."/>
        </authorList>
    </citation>
    <scope>NUCLEOTIDE SEQUENCE [LARGE SCALE GENOMIC DNA]</scope>
    <source>
        <strain evidence="6 7">FAM 24227</strain>
    </source>
</reference>
<keyword evidence="4" id="KW-0411">Iron-sulfur</keyword>
<dbReference type="EMBL" id="VBSP01000047">
    <property type="protein sequence ID" value="TLQ39811.1"/>
    <property type="molecule type" value="Genomic_DNA"/>
</dbReference>
<dbReference type="Proteomes" id="UP000306420">
    <property type="component" value="Unassembled WGS sequence"/>
</dbReference>
<dbReference type="Gene3D" id="1.10.340.30">
    <property type="entry name" value="Hypothetical protein, domain 2"/>
    <property type="match status" value="1"/>
</dbReference>
<name>A0A5R9DSQ7_9LACT</name>
<dbReference type="PANTHER" id="PTHR10359:SF19">
    <property type="entry name" value="DNA REPAIR GLYCOSYLASE MJ1434-RELATED"/>
    <property type="match status" value="1"/>
</dbReference>
<evidence type="ECO:0000259" key="5">
    <source>
        <dbReference type="SMART" id="SM00478"/>
    </source>
</evidence>
<protein>
    <submittedName>
        <fullName evidence="6">Deoxyribonuclease I</fullName>
    </submittedName>
</protein>
<dbReference type="CDD" id="cd00056">
    <property type="entry name" value="ENDO3c"/>
    <property type="match status" value="1"/>
</dbReference>
<dbReference type="Pfam" id="PF00730">
    <property type="entry name" value="HhH-GPD"/>
    <property type="match status" value="1"/>
</dbReference>
<dbReference type="PIRSF" id="PIRSF001435">
    <property type="entry name" value="Nth"/>
    <property type="match status" value="1"/>
</dbReference>
<feature type="domain" description="HhH-GPD" evidence="5">
    <location>
        <begin position="37"/>
        <end position="194"/>
    </location>
</feature>
<gene>
    <name evidence="6" type="ORF">FEZ33_10175</name>
</gene>
<evidence type="ECO:0000256" key="1">
    <source>
        <dbReference type="ARBA" id="ARBA00022485"/>
    </source>
</evidence>
<dbReference type="InterPro" id="IPR011257">
    <property type="entry name" value="DNA_glycosylase"/>
</dbReference>
<evidence type="ECO:0000256" key="2">
    <source>
        <dbReference type="ARBA" id="ARBA00022723"/>
    </source>
</evidence>
<keyword evidence="3" id="KW-0408">Iron</keyword>
<sequence>MKTIDQYELFKLLLNDMGETGWWPADSKVEIIIGAIMIQNTNAANAKRAVNNIGSATKFNPQAILNLPLETLEDLVRPAGFFKNKSKAVHSVLNWFQEHDNNLEAITEKYEINLRQELLKLHGVGDETADVLLLYVFEQPVFVSDKYAQKLYTELGVTGMDNYKAMRKKVSLDEQFTTWEAKEFHGLIDEFGKIYLRGKGNFEASFLAGYQLKIEE</sequence>
<dbReference type="RefSeq" id="WP_138405279.1">
    <property type="nucleotide sequence ID" value="NZ_VBSP01000047.1"/>
</dbReference>
<keyword evidence="2" id="KW-0479">Metal-binding</keyword>
<dbReference type="GO" id="GO:0003824">
    <property type="term" value="F:catalytic activity"/>
    <property type="evidence" value="ECO:0007669"/>
    <property type="project" value="InterPro"/>
</dbReference>
<evidence type="ECO:0000256" key="3">
    <source>
        <dbReference type="ARBA" id="ARBA00023004"/>
    </source>
</evidence>
<keyword evidence="1" id="KW-0004">4Fe-4S</keyword>
<dbReference type="GO" id="GO:0046872">
    <property type="term" value="F:metal ion binding"/>
    <property type="evidence" value="ECO:0007669"/>
    <property type="project" value="UniProtKB-KW"/>
</dbReference>
<dbReference type="PANTHER" id="PTHR10359">
    <property type="entry name" value="A/G-SPECIFIC ADENINE GLYCOSYLASE/ENDONUCLEASE III"/>
    <property type="match status" value="1"/>
</dbReference>
<dbReference type="GO" id="GO:0006284">
    <property type="term" value="P:base-excision repair"/>
    <property type="evidence" value="ECO:0007669"/>
    <property type="project" value="InterPro"/>
</dbReference>
<evidence type="ECO:0000256" key="4">
    <source>
        <dbReference type="ARBA" id="ARBA00023014"/>
    </source>
</evidence>
<evidence type="ECO:0000313" key="6">
    <source>
        <dbReference type="EMBL" id="TLQ39811.1"/>
    </source>
</evidence>